<evidence type="ECO:0000313" key="5">
    <source>
        <dbReference type="Proteomes" id="UP000243459"/>
    </source>
</evidence>
<dbReference type="AlphaFoldDB" id="A0A5P1E1N7"/>
<gene>
    <name evidence="4" type="ORF">A4U43_C10F9770</name>
</gene>
<protein>
    <recommendedName>
        <fullName evidence="3">K Homology domain-containing protein</fullName>
    </recommendedName>
</protein>
<dbReference type="EMBL" id="CM007390">
    <property type="protein sequence ID" value="ONK56532.1"/>
    <property type="molecule type" value="Genomic_DNA"/>
</dbReference>
<dbReference type="Pfam" id="PF00013">
    <property type="entry name" value="KH_1"/>
    <property type="match status" value="1"/>
</dbReference>
<sequence>MVLHAQDELPFYVTEEERVVDIQGEPLKVLKALEAVVGHLRKFLVDHSILPLVEKSPQPNAPLVQAQAPVAAPWSDQAPSLIHTAQQSGMGGDYSFPLKRASLYLEHDSHLDSQIQRSGALSSFYRQEPPLSGLHSTGLGRSAAALVTQVAQTMQIPISYAEDIIGIGGANIAYIRRTSGAVLTAQESGGLHDEITVEIKGSSSQVQAAQQLIQEFGFDYLISREQLVMRLQANWNI</sequence>
<evidence type="ECO:0000259" key="3">
    <source>
        <dbReference type="SMART" id="SM00322"/>
    </source>
</evidence>
<evidence type="ECO:0000313" key="4">
    <source>
        <dbReference type="EMBL" id="ONK56532.1"/>
    </source>
</evidence>
<dbReference type="Proteomes" id="UP000243459">
    <property type="component" value="Chromosome 10"/>
</dbReference>
<dbReference type="OrthoDB" id="442947at2759"/>
<organism evidence="4 5">
    <name type="scientific">Asparagus officinalis</name>
    <name type="common">Garden asparagus</name>
    <dbReference type="NCBI Taxonomy" id="4686"/>
    <lineage>
        <taxon>Eukaryota</taxon>
        <taxon>Viridiplantae</taxon>
        <taxon>Streptophyta</taxon>
        <taxon>Embryophyta</taxon>
        <taxon>Tracheophyta</taxon>
        <taxon>Spermatophyta</taxon>
        <taxon>Magnoliopsida</taxon>
        <taxon>Liliopsida</taxon>
        <taxon>Asparagales</taxon>
        <taxon>Asparagaceae</taxon>
        <taxon>Asparagoideae</taxon>
        <taxon>Asparagus</taxon>
    </lineage>
</organism>
<dbReference type="SMART" id="SM00322">
    <property type="entry name" value="KH"/>
    <property type="match status" value="1"/>
</dbReference>
<dbReference type="InterPro" id="IPR004088">
    <property type="entry name" value="KH_dom_type_1"/>
</dbReference>
<accession>A0A5P1E1N7</accession>
<dbReference type="InterPro" id="IPR036612">
    <property type="entry name" value="KH_dom_type_1_sf"/>
</dbReference>
<dbReference type="PROSITE" id="PS50084">
    <property type="entry name" value="KH_TYPE_1"/>
    <property type="match status" value="1"/>
</dbReference>
<dbReference type="GO" id="GO:0003723">
    <property type="term" value="F:RNA binding"/>
    <property type="evidence" value="ECO:0007669"/>
    <property type="project" value="UniProtKB-UniRule"/>
</dbReference>
<evidence type="ECO:0000256" key="2">
    <source>
        <dbReference type="PROSITE-ProRule" id="PRU00117"/>
    </source>
</evidence>
<name>A0A5P1E1N7_ASPOF</name>
<keyword evidence="5" id="KW-1185">Reference proteome</keyword>
<reference evidence="5" key="1">
    <citation type="journal article" date="2017" name="Nat. Commun.">
        <title>The asparagus genome sheds light on the origin and evolution of a young Y chromosome.</title>
        <authorList>
            <person name="Harkess A."/>
            <person name="Zhou J."/>
            <person name="Xu C."/>
            <person name="Bowers J.E."/>
            <person name="Van der Hulst R."/>
            <person name="Ayyampalayam S."/>
            <person name="Mercati F."/>
            <person name="Riccardi P."/>
            <person name="McKain M.R."/>
            <person name="Kakrana A."/>
            <person name="Tang H."/>
            <person name="Ray J."/>
            <person name="Groenendijk J."/>
            <person name="Arikit S."/>
            <person name="Mathioni S.M."/>
            <person name="Nakano M."/>
            <person name="Shan H."/>
            <person name="Telgmann-Rauber A."/>
            <person name="Kanno A."/>
            <person name="Yue Z."/>
            <person name="Chen H."/>
            <person name="Li W."/>
            <person name="Chen Y."/>
            <person name="Xu X."/>
            <person name="Zhang Y."/>
            <person name="Luo S."/>
            <person name="Chen H."/>
            <person name="Gao J."/>
            <person name="Mao Z."/>
            <person name="Pires J.C."/>
            <person name="Luo M."/>
            <person name="Kudrna D."/>
            <person name="Wing R.A."/>
            <person name="Meyers B.C."/>
            <person name="Yi K."/>
            <person name="Kong H."/>
            <person name="Lavrijsen P."/>
            <person name="Sunseri F."/>
            <person name="Falavigna A."/>
            <person name="Ye Y."/>
            <person name="Leebens-Mack J.H."/>
            <person name="Chen G."/>
        </authorList>
    </citation>
    <scope>NUCLEOTIDE SEQUENCE [LARGE SCALE GENOMIC DNA]</scope>
    <source>
        <strain evidence="5">cv. DH0086</strain>
    </source>
</reference>
<dbReference type="OMA" id="FMNSHKE"/>
<evidence type="ECO:0000256" key="1">
    <source>
        <dbReference type="ARBA" id="ARBA00022737"/>
    </source>
</evidence>
<dbReference type="Gramene" id="ONK56532">
    <property type="protein sequence ID" value="ONK56532"/>
    <property type="gene ID" value="A4U43_C10F9770"/>
</dbReference>
<dbReference type="PANTHER" id="PTHR10288">
    <property type="entry name" value="KH DOMAIN CONTAINING RNA BINDING PROTEIN"/>
    <property type="match status" value="1"/>
</dbReference>
<dbReference type="InterPro" id="IPR004087">
    <property type="entry name" value="KH_dom"/>
</dbReference>
<proteinExistence type="predicted"/>
<dbReference type="SUPFAM" id="SSF54791">
    <property type="entry name" value="Eukaryotic type KH-domain (KH-domain type I)"/>
    <property type="match status" value="1"/>
</dbReference>
<feature type="domain" description="K Homology" evidence="3">
    <location>
        <begin position="148"/>
        <end position="218"/>
    </location>
</feature>
<keyword evidence="2" id="KW-0694">RNA-binding</keyword>
<dbReference type="Gene3D" id="3.30.1370.10">
    <property type="entry name" value="K Homology domain, type 1"/>
    <property type="match status" value="1"/>
</dbReference>
<keyword evidence="1" id="KW-0677">Repeat</keyword>